<name>A0A5B7CQW3_PORTR</name>
<dbReference type="EMBL" id="VSRR010000170">
    <property type="protein sequence ID" value="MPC11575.1"/>
    <property type="molecule type" value="Genomic_DNA"/>
</dbReference>
<gene>
    <name evidence="2" type="ORF">E2C01_004242</name>
</gene>
<accession>A0A5B7CQW3</accession>
<protein>
    <submittedName>
        <fullName evidence="2">Uncharacterized protein</fullName>
    </submittedName>
</protein>
<evidence type="ECO:0000313" key="2">
    <source>
        <dbReference type="EMBL" id="MPC11575.1"/>
    </source>
</evidence>
<comment type="caution">
    <text evidence="2">The sequence shown here is derived from an EMBL/GenBank/DDBJ whole genome shotgun (WGS) entry which is preliminary data.</text>
</comment>
<evidence type="ECO:0000313" key="3">
    <source>
        <dbReference type="Proteomes" id="UP000324222"/>
    </source>
</evidence>
<organism evidence="2 3">
    <name type="scientific">Portunus trituberculatus</name>
    <name type="common">Swimming crab</name>
    <name type="synonym">Neptunus trituberculatus</name>
    <dbReference type="NCBI Taxonomy" id="210409"/>
    <lineage>
        <taxon>Eukaryota</taxon>
        <taxon>Metazoa</taxon>
        <taxon>Ecdysozoa</taxon>
        <taxon>Arthropoda</taxon>
        <taxon>Crustacea</taxon>
        <taxon>Multicrustacea</taxon>
        <taxon>Malacostraca</taxon>
        <taxon>Eumalacostraca</taxon>
        <taxon>Eucarida</taxon>
        <taxon>Decapoda</taxon>
        <taxon>Pleocyemata</taxon>
        <taxon>Brachyura</taxon>
        <taxon>Eubrachyura</taxon>
        <taxon>Portunoidea</taxon>
        <taxon>Portunidae</taxon>
        <taxon>Portuninae</taxon>
        <taxon>Portunus</taxon>
    </lineage>
</organism>
<reference evidence="2 3" key="1">
    <citation type="submission" date="2019-05" db="EMBL/GenBank/DDBJ databases">
        <title>Another draft genome of Portunus trituberculatus and its Hox gene families provides insights of decapod evolution.</title>
        <authorList>
            <person name="Jeong J.-H."/>
            <person name="Song I."/>
            <person name="Kim S."/>
            <person name="Choi T."/>
            <person name="Kim D."/>
            <person name="Ryu S."/>
            <person name="Kim W."/>
        </authorList>
    </citation>
    <scope>NUCLEOTIDE SEQUENCE [LARGE SCALE GENOMIC DNA]</scope>
    <source>
        <tissue evidence="2">Muscle</tissue>
    </source>
</reference>
<feature type="region of interest" description="Disordered" evidence="1">
    <location>
        <begin position="48"/>
        <end position="71"/>
    </location>
</feature>
<sequence>MDHEGMVKWEPKDLVFEVVEPIKGKLKPSPGVGLPGVATEKLYGWDWRGVNSGSDINSSTEREPELSRSSFRNRFPRRRISSASTVGSAESRTPRLVNYVVMILMRAATWHVMRRDMQ</sequence>
<evidence type="ECO:0000256" key="1">
    <source>
        <dbReference type="SAM" id="MobiDB-lite"/>
    </source>
</evidence>
<dbReference type="AlphaFoldDB" id="A0A5B7CQW3"/>
<keyword evidence="3" id="KW-1185">Reference proteome</keyword>
<dbReference type="Proteomes" id="UP000324222">
    <property type="component" value="Unassembled WGS sequence"/>
</dbReference>
<proteinExistence type="predicted"/>